<comment type="caution">
    <text evidence="1">The sequence shown here is derived from an EMBL/GenBank/DDBJ whole genome shotgun (WGS) entry which is preliminary data.</text>
</comment>
<sequence length="68" mass="7964">MYLMHLKLLLKGHPIRLIGQNLHDKDSEPCHRPKFGIEDPAEIANWLLECKARSVSFKPLTEEYSEFE</sequence>
<proteinExistence type="predicted"/>
<evidence type="ECO:0000313" key="2">
    <source>
        <dbReference type="Proteomes" id="UP000266861"/>
    </source>
</evidence>
<organism evidence="1 2">
    <name type="scientific">Diversispora epigaea</name>
    <dbReference type="NCBI Taxonomy" id="1348612"/>
    <lineage>
        <taxon>Eukaryota</taxon>
        <taxon>Fungi</taxon>
        <taxon>Fungi incertae sedis</taxon>
        <taxon>Mucoromycota</taxon>
        <taxon>Glomeromycotina</taxon>
        <taxon>Glomeromycetes</taxon>
        <taxon>Diversisporales</taxon>
        <taxon>Diversisporaceae</taxon>
        <taxon>Diversispora</taxon>
    </lineage>
</organism>
<dbReference type="AlphaFoldDB" id="A0A397J730"/>
<protein>
    <submittedName>
        <fullName evidence="1">Uncharacterized protein</fullName>
    </submittedName>
</protein>
<reference evidence="1 2" key="1">
    <citation type="submission" date="2018-08" db="EMBL/GenBank/DDBJ databases">
        <title>Genome and evolution of the arbuscular mycorrhizal fungus Diversispora epigaea (formerly Glomus versiforme) and its bacterial endosymbionts.</title>
        <authorList>
            <person name="Sun X."/>
            <person name="Fei Z."/>
            <person name="Harrison M."/>
        </authorList>
    </citation>
    <scope>NUCLEOTIDE SEQUENCE [LARGE SCALE GENOMIC DNA]</scope>
    <source>
        <strain evidence="1 2">IT104</strain>
    </source>
</reference>
<name>A0A397J730_9GLOM</name>
<dbReference type="Proteomes" id="UP000266861">
    <property type="component" value="Unassembled WGS sequence"/>
</dbReference>
<evidence type="ECO:0000313" key="1">
    <source>
        <dbReference type="EMBL" id="RHZ81004.1"/>
    </source>
</evidence>
<gene>
    <name evidence="1" type="ORF">Glove_130g190</name>
</gene>
<dbReference type="EMBL" id="PQFF01000121">
    <property type="protein sequence ID" value="RHZ81004.1"/>
    <property type="molecule type" value="Genomic_DNA"/>
</dbReference>
<keyword evidence="2" id="KW-1185">Reference proteome</keyword>
<accession>A0A397J730</accession>